<feature type="transmembrane region" description="Helical" evidence="7">
    <location>
        <begin position="45"/>
        <end position="66"/>
    </location>
</feature>
<dbReference type="Proteomes" id="UP001190700">
    <property type="component" value="Unassembled WGS sequence"/>
</dbReference>
<dbReference type="PANTHER" id="PTHR11101:SF80">
    <property type="entry name" value="PHOSPHATE TRANSPORTER"/>
    <property type="match status" value="1"/>
</dbReference>
<evidence type="ECO:0000256" key="6">
    <source>
        <dbReference type="ARBA" id="ARBA00023136"/>
    </source>
</evidence>
<dbReference type="GO" id="GO:0005315">
    <property type="term" value="F:phosphate transmembrane transporter activity"/>
    <property type="evidence" value="ECO:0007669"/>
    <property type="project" value="InterPro"/>
</dbReference>
<protein>
    <recommendedName>
        <fullName evidence="7">Phosphate transporter</fullName>
    </recommendedName>
</protein>
<keyword evidence="10" id="KW-1185">Reference proteome</keyword>
<dbReference type="GO" id="GO:0035435">
    <property type="term" value="P:phosphate ion transmembrane transport"/>
    <property type="evidence" value="ECO:0007669"/>
    <property type="project" value="TreeGrafter"/>
</dbReference>
<evidence type="ECO:0000256" key="8">
    <source>
        <dbReference type="SAM" id="SignalP"/>
    </source>
</evidence>
<evidence type="ECO:0000256" key="1">
    <source>
        <dbReference type="ARBA" id="ARBA00004141"/>
    </source>
</evidence>
<comment type="caution">
    <text evidence="9">The sequence shown here is derived from an EMBL/GenBank/DDBJ whole genome shotgun (WGS) entry which is preliminary data.</text>
</comment>
<keyword evidence="3 7" id="KW-0592">Phosphate transport</keyword>
<feature type="transmembrane region" description="Helical" evidence="7">
    <location>
        <begin position="207"/>
        <end position="234"/>
    </location>
</feature>
<evidence type="ECO:0000256" key="7">
    <source>
        <dbReference type="RuleBase" id="RU363058"/>
    </source>
</evidence>
<reference evidence="9 10" key="1">
    <citation type="journal article" date="2015" name="Genome Biol. Evol.">
        <title>Comparative Genomics of a Bacterivorous Green Alga Reveals Evolutionary Causalities and Consequences of Phago-Mixotrophic Mode of Nutrition.</title>
        <authorList>
            <person name="Burns J.A."/>
            <person name="Paasch A."/>
            <person name="Narechania A."/>
            <person name="Kim E."/>
        </authorList>
    </citation>
    <scope>NUCLEOTIDE SEQUENCE [LARGE SCALE GENOMIC DNA]</scope>
    <source>
        <strain evidence="9 10">PLY_AMNH</strain>
    </source>
</reference>
<feature type="chain" id="PRO_5042008303" description="Phosphate transporter" evidence="8">
    <location>
        <begin position="18"/>
        <end position="491"/>
    </location>
</feature>
<organism evidence="9 10">
    <name type="scientific">Cymbomonas tetramitiformis</name>
    <dbReference type="NCBI Taxonomy" id="36881"/>
    <lineage>
        <taxon>Eukaryota</taxon>
        <taxon>Viridiplantae</taxon>
        <taxon>Chlorophyta</taxon>
        <taxon>Pyramimonadophyceae</taxon>
        <taxon>Pyramimonadales</taxon>
        <taxon>Pyramimonadaceae</taxon>
        <taxon>Cymbomonas</taxon>
    </lineage>
</organism>
<dbReference type="InterPro" id="IPR001204">
    <property type="entry name" value="Phos_transporter"/>
</dbReference>
<dbReference type="EMBL" id="LGRX02003443">
    <property type="protein sequence ID" value="KAK3282222.1"/>
    <property type="molecule type" value="Genomic_DNA"/>
</dbReference>
<dbReference type="Pfam" id="PF01384">
    <property type="entry name" value="PHO4"/>
    <property type="match status" value="2"/>
</dbReference>
<keyword evidence="4 7" id="KW-0812">Transmembrane</keyword>
<dbReference type="PANTHER" id="PTHR11101">
    <property type="entry name" value="PHOSPHATE TRANSPORTER"/>
    <property type="match status" value="1"/>
</dbReference>
<proteinExistence type="inferred from homology"/>
<accession>A0AAE0GQD6</accession>
<comment type="similarity">
    <text evidence="7">Belongs to the inorganic phosphate transporter (PiT) (TC 2.A.20) family.</text>
</comment>
<evidence type="ECO:0000256" key="5">
    <source>
        <dbReference type="ARBA" id="ARBA00022989"/>
    </source>
</evidence>
<evidence type="ECO:0000313" key="10">
    <source>
        <dbReference type="Proteomes" id="UP001190700"/>
    </source>
</evidence>
<feature type="transmembrane region" description="Helical" evidence="7">
    <location>
        <begin position="376"/>
        <end position="393"/>
    </location>
</feature>
<dbReference type="GO" id="GO:0016020">
    <property type="term" value="C:membrane"/>
    <property type="evidence" value="ECO:0007669"/>
    <property type="project" value="UniProtKB-SubCell"/>
</dbReference>
<feature type="transmembrane region" description="Helical" evidence="7">
    <location>
        <begin position="87"/>
        <end position="107"/>
    </location>
</feature>
<feature type="signal peptide" evidence="8">
    <location>
        <begin position="1"/>
        <end position="17"/>
    </location>
</feature>
<name>A0AAE0GQD6_9CHLO</name>
<dbReference type="AlphaFoldDB" id="A0AAE0GQD6"/>
<evidence type="ECO:0000256" key="3">
    <source>
        <dbReference type="ARBA" id="ARBA00022592"/>
    </source>
</evidence>
<evidence type="ECO:0000256" key="2">
    <source>
        <dbReference type="ARBA" id="ARBA00022448"/>
    </source>
</evidence>
<keyword evidence="8" id="KW-0732">Signal</keyword>
<feature type="transmembrane region" description="Helical" evidence="7">
    <location>
        <begin position="127"/>
        <end position="150"/>
    </location>
</feature>
<evidence type="ECO:0000256" key="4">
    <source>
        <dbReference type="ARBA" id="ARBA00022692"/>
    </source>
</evidence>
<keyword evidence="2 7" id="KW-0813">Transport</keyword>
<feature type="transmembrane region" description="Helical" evidence="7">
    <location>
        <begin position="461"/>
        <end position="487"/>
    </location>
</feature>
<keyword evidence="5 7" id="KW-1133">Transmembrane helix</keyword>
<keyword evidence="6 7" id="KW-0472">Membrane</keyword>
<sequence length="491" mass="52806">MDQWIVVLGFIFAWVMAMMHGANDVANSFATSVGSKVVTVPQAVILAGVFNLIGAVSMSGEVTDTIRKDIVDLKAFPDNNEGTNQSILGGLIGATIAAHGSSSVTWYSNNVCEYNTESSKLSCGGLVGIIIQWFMAPVVALVFAILLFLISRKVLLTATTEQVKARGASYISFLIGSVVFLVSWFVVVQEQNHPHSNGWDPSDPANYVNGASTLEVVFCVMLGFMVAFFAHVAFSIHPWLLKQNALVLANQGPSWFSKLSNFDHTTLFGQVKNDLDSPLHVDPEDEEYPGALFETEGAFGKEDTDVQAIHEKAEVYSEEAEQVFGAAQVLTACLAAFSHGANDVANEVAPLATIYQCWNDGSERSWHNGKVESPKWIYAYAGVAIALGIFLFGKRVMQTLGQDITKVTPGRGFNVEMGYSLASLVSSAEGWPVSTTQLAVGAVIGVGLVSGDGIKSINLKLFGKIFFSWAMTPLITGLVAGLLYGMLQMTI</sequence>
<comment type="function">
    <text evidence="7">Sodium-phosphate symporter.</text>
</comment>
<feature type="transmembrane region" description="Helical" evidence="7">
    <location>
        <begin position="170"/>
        <end position="187"/>
    </location>
</feature>
<comment type="subcellular location">
    <subcellularLocation>
        <location evidence="1 7">Membrane</location>
        <topology evidence="1 7">Multi-pass membrane protein</topology>
    </subcellularLocation>
</comment>
<evidence type="ECO:0000313" key="9">
    <source>
        <dbReference type="EMBL" id="KAK3282222.1"/>
    </source>
</evidence>
<gene>
    <name evidence="9" type="ORF">CYMTET_10030</name>
</gene>